<dbReference type="RefSeq" id="WP_171218821.1">
    <property type="nucleotide sequence ID" value="NZ_JABEPP010000003.1"/>
</dbReference>
<dbReference type="Proteomes" id="UP000564885">
    <property type="component" value="Unassembled WGS sequence"/>
</dbReference>
<gene>
    <name evidence="6" type="ORF">HJG44_13335</name>
</gene>
<evidence type="ECO:0000256" key="3">
    <source>
        <dbReference type="ARBA" id="ARBA00023163"/>
    </source>
</evidence>
<accession>A0A849I0S8</accession>
<name>A0A849I0S8_9HYPH</name>
<evidence type="ECO:0000256" key="2">
    <source>
        <dbReference type="ARBA" id="ARBA00023125"/>
    </source>
</evidence>
<sequence length="199" mass="21677">MPGEKDRRRSIGARRNPATEAAVLAAAREVLAEAGYAGFSVDEVARRAGAGKPTIYRWWPNRADLLAEVYFADRAARIPEPETGRLATDLAALARSYLGAWRGSPAGAALRGLLAEAQANEAALVVLWERFLPRWSEPVRGVLGEAARRGEVEPGDIEMLAELFSGFLWLRLLTGQTDDDRAAIDRVARLLASARGRKV</sequence>
<reference evidence="6 7" key="1">
    <citation type="submission" date="2020-04" db="EMBL/GenBank/DDBJ databases">
        <title>Enterovirga sp. isolate from soil.</title>
        <authorList>
            <person name="Chea S."/>
            <person name="Kim D.-U."/>
        </authorList>
    </citation>
    <scope>NUCLEOTIDE SEQUENCE [LARGE SCALE GENOMIC DNA]</scope>
    <source>
        <strain evidence="6 7">DB1703</strain>
    </source>
</reference>
<evidence type="ECO:0000313" key="6">
    <source>
        <dbReference type="EMBL" id="NNM73366.1"/>
    </source>
</evidence>
<dbReference type="SUPFAM" id="SSF48498">
    <property type="entry name" value="Tetracyclin repressor-like, C-terminal domain"/>
    <property type="match status" value="1"/>
</dbReference>
<dbReference type="InterPro" id="IPR009057">
    <property type="entry name" value="Homeodomain-like_sf"/>
</dbReference>
<evidence type="ECO:0000256" key="1">
    <source>
        <dbReference type="ARBA" id="ARBA00023015"/>
    </source>
</evidence>
<dbReference type="InterPro" id="IPR011075">
    <property type="entry name" value="TetR_C"/>
</dbReference>
<dbReference type="PANTHER" id="PTHR30055:SF148">
    <property type="entry name" value="TETR-FAMILY TRANSCRIPTIONAL REGULATOR"/>
    <property type="match status" value="1"/>
</dbReference>
<keyword evidence="1" id="KW-0805">Transcription regulation</keyword>
<dbReference type="GO" id="GO:0000976">
    <property type="term" value="F:transcription cis-regulatory region binding"/>
    <property type="evidence" value="ECO:0007669"/>
    <property type="project" value="TreeGrafter"/>
</dbReference>
<proteinExistence type="predicted"/>
<dbReference type="GO" id="GO:0003700">
    <property type="term" value="F:DNA-binding transcription factor activity"/>
    <property type="evidence" value="ECO:0007669"/>
    <property type="project" value="TreeGrafter"/>
</dbReference>
<protein>
    <submittedName>
        <fullName evidence="6">TetR/AcrR family transcriptional regulator</fullName>
    </submittedName>
</protein>
<feature type="DNA-binding region" description="H-T-H motif" evidence="4">
    <location>
        <begin position="40"/>
        <end position="59"/>
    </location>
</feature>
<dbReference type="InterPro" id="IPR036271">
    <property type="entry name" value="Tet_transcr_reg_TetR-rel_C_sf"/>
</dbReference>
<dbReference type="Pfam" id="PF16859">
    <property type="entry name" value="TetR_C_11"/>
    <property type="match status" value="1"/>
</dbReference>
<dbReference type="PRINTS" id="PR00455">
    <property type="entry name" value="HTHTETR"/>
</dbReference>
<keyword evidence="2 4" id="KW-0238">DNA-binding</keyword>
<dbReference type="SUPFAM" id="SSF46689">
    <property type="entry name" value="Homeodomain-like"/>
    <property type="match status" value="1"/>
</dbReference>
<feature type="domain" description="HTH tetR-type" evidence="5">
    <location>
        <begin position="17"/>
        <end position="77"/>
    </location>
</feature>
<dbReference type="Gene3D" id="1.10.10.60">
    <property type="entry name" value="Homeodomain-like"/>
    <property type="match status" value="1"/>
</dbReference>
<dbReference type="PROSITE" id="PS50977">
    <property type="entry name" value="HTH_TETR_2"/>
    <property type="match status" value="1"/>
</dbReference>
<dbReference type="Gene3D" id="1.10.357.10">
    <property type="entry name" value="Tetracycline Repressor, domain 2"/>
    <property type="match status" value="1"/>
</dbReference>
<dbReference type="EMBL" id="JABEPP010000003">
    <property type="protein sequence ID" value="NNM73366.1"/>
    <property type="molecule type" value="Genomic_DNA"/>
</dbReference>
<keyword evidence="3" id="KW-0804">Transcription</keyword>
<evidence type="ECO:0000256" key="4">
    <source>
        <dbReference type="PROSITE-ProRule" id="PRU00335"/>
    </source>
</evidence>
<keyword evidence="7" id="KW-1185">Reference proteome</keyword>
<dbReference type="InterPro" id="IPR050109">
    <property type="entry name" value="HTH-type_TetR-like_transc_reg"/>
</dbReference>
<evidence type="ECO:0000313" key="7">
    <source>
        <dbReference type="Proteomes" id="UP000564885"/>
    </source>
</evidence>
<dbReference type="Pfam" id="PF00440">
    <property type="entry name" value="TetR_N"/>
    <property type="match status" value="1"/>
</dbReference>
<dbReference type="AlphaFoldDB" id="A0A849I0S8"/>
<dbReference type="InterPro" id="IPR001647">
    <property type="entry name" value="HTH_TetR"/>
</dbReference>
<evidence type="ECO:0000259" key="5">
    <source>
        <dbReference type="PROSITE" id="PS50977"/>
    </source>
</evidence>
<organism evidence="6 7">
    <name type="scientific">Enterovirga aerilata</name>
    <dbReference type="NCBI Taxonomy" id="2730920"/>
    <lineage>
        <taxon>Bacteria</taxon>
        <taxon>Pseudomonadati</taxon>
        <taxon>Pseudomonadota</taxon>
        <taxon>Alphaproteobacteria</taxon>
        <taxon>Hyphomicrobiales</taxon>
        <taxon>Methylobacteriaceae</taxon>
        <taxon>Enterovirga</taxon>
    </lineage>
</organism>
<dbReference type="PANTHER" id="PTHR30055">
    <property type="entry name" value="HTH-TYPE TRANSCRIPTIONAL REGULATOR RUTR"/>
    <property type="match status" value="1"/>
</dbReference>
<comment type="caution">
    <text evidence="6">The sequence shown here is derived from an EMBL/GenBank/DDBJ whole genome shotgun (WGS) entry which is preliminary data.</text>
</comment>